<gene>
    <name evidence="2" type="primary">mazG</name>
    <name evidence="2" type="ORF">ACFOND_15145</name>
</gene>
<protein>
    <submittedName>
        <fullName evidence="2">Nucleoside triphosphate pyrophosphohydrolase</fullName>
        <ecNumber evidence="2">3.6.1.9</ecNumber>
    </submittedName>
</protein>
<dbReference type="Proteomes" id="UP001595710">
    <property type="component" value="Unassembled WGS sequence"/>
</dbReference>
<dbReference type="PANTHER" id="PTHR30522:SF0">
    <property type="entry name" value="NUCLEOSIDE TRIPHOSPHATE PYROPHOSPHOHYDROLASE"/>
    <property type="match status" value="1"/>
</dbReference>
<dbReference type="GO" id="GO:0047429">
    <property type="term" value="F:nucleoside triphosphate diphosphatase activity"/>
    <property type="evidence" value="ECO:0007669"/>
    <property type="project" value="UniProtKB-EC"/>
</dbReference>
<reference evidence="3" key="1">
    <citation type="journal article" date="2019" name="Int. J. Syst. Evol. Microbiol.">
        <title>The Global Catalogue of Microorganisms (GCM) 10K type strain sequencing project: providing services to taxonomists for standard genome sequencing and annotation.</title>
        <authorList>
            <consortium name="The Broad Institute Genomics Platform"/>
            <consortium name="The Broad Institute Genome Sequencing Center for Infectious Disease"/>
            <person name="Wu L."/>
            <person name="Ma J."/>
        </authorList>
    </citation>
    <scope>NUCLEOTIDE SEQUENCE [LARGE SCALE GENOMIC DNA]</scope>
    <source>
        <strain evidence="3">CECT 8288</strain>
    </source>
</reference>
<dbReference type="NCBIfam" id="NF007113">
    <property type="entry name" value="PRK09562.1"/>
    <property type="match status" value="1"/>
</dbReference>
<dbReference type="InterPro" id="IPR048015">
    <property type="entry name" value="NTP-PPase_MazG-like_N"/>
</dbReference>
<evidence type="ECO:0000259" key="1">
    <source>
        <dbReference type="Pfam" id="PF03819"/>
    </source>
</evidence>
<dbReference type="RefSeq" id="WP_290282404.1">
    <property type="nucleotide sequence ID" value="NZ_JAUFQI010000001.1"/>
</dbReference>
<feature type="domain" description="NTP pyrophosphohydrolase MazG-like" evidence="1">
    <location>
        <begin position="30"/>
        <end position="103"/>
    </location>
</feature>
<dbReference type="SUPFAM" id="SSF101386">
    <property type="entry name" value="all-alpha NTP pyrophosphatases"/>
    <property type="match status" value="2"/>
</dbReference>
<keyword evidence="3" id="KW-1185">Reference proteome</keyword>
<keyword evidence="2" id="KW-0378">Hydrolase</keyword>
<dbReference type="InterPro" id="IPR004518">
    <property type="entry name" value="MazG-like_dom"/>
</dbReference>
<dbReference type="Pfam" id="PF03819">
    <property type="entry name" value="MazG"/>
    <property type="match status" value="2"/>
</dbReference>
<proteinExistence type="predicted"/>
<evidence type="ECO:0000313" key="2">
    <source>
        <dbReference type="EMBL" id="MFC3702969.1"/>
    </source>
</evidence>
<dbReference type="EMBL" id="JBHRYN010000060">
    <property type="protein sequence ID" value="MFC3702969.1"/>
    <property type="molecule type" value="Genomic_DNA"/>
</dbReference>
<dbReference type="EC" id="3.6.1.9" evidence="2"/>
<dbReference type="PANTHER" id="PTHR30522">
    <property type="entry name" value="NUCLEOSIDE TRIPHOSPHATE PYROPHOSPHOHYDROLASE"/>
    <property type="match status" value="1"/>
</dbReference>
<organism evidence="2 3">
    <name type="scientific">Reinekea marina</name>
    <dbReference type="NCBI Taxonomy" id="1310421"/>
    <lineage>
        <taxon>Bacteria</taxon>
        <taxon>Pseudomonadati</taxon>
        <taxon>Pseudomonadota</taxon>
        <taxon>Gammaproteobacteria</taxon>
        <taxon>Oceanospirillales</taxon>
        <taxon>Saccharospirillaceae</taxon>
        <taxon>Reinekea</taxon>
    </lineage>
</organism>
<dbReference type="NCBIfam" id="TIGR00444">
    <property type="entry name" value="mazG"/>
    <property type="match status" value="1"/>
</dbReference>
<accession>A0ABV7WX85</accession>
<dbReference type="CDD" id="cd11529">
    <property type="entry name" value="NTP-PPase_MazG_Cterm"/>
    <property type="match status" value="1"/>
</dbReference>
<comment type="caution">
    <text evidence="2">The sequence shown here is derived from an EMBL/GenBank/DDBJ whole genome shotgun (WGS) entry which is preliminary data.</text>
</comment>
<evidence type="ECO:0000313" key="3">
    <source>
        <dbReference type="Proteomes" id="UP001595710"/>
    </source>
</evidence>
<sequence>MTKKYNYQDLKYLMARLRHPQSGCPWDIEQTYESIVPHTLEEVYEVIDTIERADYKHLKEELGDLLFQVVFYAQIAKDEARFELDDVIHSLVAKLVYRHPHVFPEGTLTSQRDDQTINAESVSGQWDAIKQKEKKSKNQAERILDDIPKALPGLLRAKKIQKRAAKVGFDWPDSQGVLAKIREELDELEEAIQSKDKEEIESELGDVLFALSHLTNHLKVDPERAVRKTNAKFEYRFGYIEDQVNLSDRAWSEYSLEELEAYWQQAKTHQ</sequence>
<dbReference type="InterPro" id="IPR011551">
    <property type="entry name" value="NTP_PyrPHydrolase_MazG"/>
</dbReference>
<feature type="domain" description="NTP pyrophosphohydrolase MazG-like" evidence="1">
    <location>
        <begin position="177"/>
        <end position="236"/>
    </location>
</feature>
<dbReference type="InterPro" id="IPR048011">
    <property type="entry name" value="NTP-PPase_MazG-like_C"/>
</dbReference>
<dbReference type="CDD" id="cd11528">
    <property type="entry name" value="NTP-PPase_MazG_Nterm"/>
    <property type="match status" value="1"/>
</dbReference>
<name>A0ABV7WX85_9GAMM</name>
<dbReference type="Gene3D" id="1.10.287.1080">
    <property type="entry name" value="MazG-like"/>
    <property type="match status" value="2"/>
</dbReference>